<evidence type="ECO:0000256" key="3">
    <source>
        <dbReference type="SAM" id="MobiDB-lite"/>
    </source>
</evidence>
<dbReference type="STRING" id="1051890.A0A3N4LMM4"/>
<dbReference type="InterPro" id="IPR040240">
    <property type="entry name" value="TAF1"/>
</dbReference>
<dbReference type="GO" id="GO:0017025">
    <property type="term" value="F:TBP-class protein binding"/>
    <property type="evidence" value="ECO:0007669"/>
    <property type="project" value="InterPro"/>
</dbReference>
<dbReference type="PANTHER" id="PTHR13900:SF0">
    <property type="entry name" value="TRANSCRIPTION INITIATION FACTOR TFIID SUBUNIT 1"/>
    <property type="match status" value="1"/>
</dbReference>
<feature type="compositionally biased region" description="Gly residues" evidence="3">
    <location>
        <begin position="1041"/>
        <end position="1050"/>
    </location>
</feature>
<feature type="region of interest" description="Disordered" evidence="3">
    <location>
        <begin position="960"/>
        <end position="1015"/>
    </location>
</feature>
<evidence type="ECO:0000313" key="6">
    <source>
        <dbReference type="Proteomes" id="UP000267821"/>
    </source>
</evidence>
<dbReference type="AlphaFoldDB" id="A0A3N4LMM4"/>
<feature type="compositionally biased region" description="Acidic residues" evidence="3">
    <location>
        <begin position="8"/>
        <end position="33"/>
    </location>
</feature>
<feature type="region of interest" description="Disordered" evidence="3">
    <location>
        <begin position="850"/>
        <end position="881"/>
    </location>
</feature>
<proteinExistence type="predicted"/>
<feature type="region of interest" description="Disordered" evidence="3">
    <location>
        <begin position="1040"/>
        <end position="1074"/>
    </location>
</feature>
<dbReference type="GO" id="GO:0051123">
    <property type="term" value="P:RNA polymerase II preinitiation complex assembly"/>
    <property type="evidence" value="ECO:0007669"/>
    <property type="project" value="TreeGrafter"/>
</dbReference>
<keyword evidence="2" id="KW-0539">Nucleus</keyword>
<feature type="compositionally biased region" description="Basic and acidic residues" evidence="3">
    <location>
        <begin position="960"/>
        <end position="972"/>
    </location>
</feature>
<dbReference type="InParanoid" id="A0A3N4LMM4"/>
<feature type="compositionally biased region" description="Polar residues" evidence="3">
    <location>
        <begin position="1001"/>
        <end position="1015"/>
    </location>
</feature>
<feature type="region of interest" description="Disordered" evidence="3">
    <location>
        <begin position="1"/>
        <end position="40"/>
    </location>
</feature>
<evidence type="ECO:0000313" key="5">
    <source>
        <dbReference type="EMBL" id="RPB24066.1"/>
    </source>
</evidence>
<protein>
    <recommendedName>
        <fullName evidence="4">Transcription initiation factor TFIID subunit 1 histone acetyltransferase domain-containing protein</fullName>
    </recommendedName>
</protein>
<reference evidence="5 6" key="1">
    <citation type="journal article" date="2018" name="Nat. Ecol. Evol.">
        <title>Pezizomycetes genomes reveal the molecular basis of ectomycorrhizal truffle lifestyle.</title>
        <authorList>
            <person name="Murat C."/>
            <person name="Payen T."/>
            <person name="Noel B."/>
            <person name="Kuo A."/>
            <person name="Morin E."/>
            <person name="Chen J."/>
            <person name="Kohler A."/>
            <person name="Krizsan K."/>
            <person name="Balestrini R."/>
            <person name="Da Silva C."/>
            <person name="Montanini B."/>
            <person name="Hainaut M."/>
            <person name="Levati E."/>
            <person name="Barry K.W."/>
            <person name="Belfiori B."/>
            <person name="Cichocki N."/>
            <person name="Clum A."/>
            <person name="Dockter R.B."/>
            <person name="Fauchery L."/>
            <person name="Guy J."/>
            <person name="Iotti M."/>
            <person name="Le Tacon F."/>
            <person name="Lindquist E.A."/>
            <person name="Lipzen A."/>
            <person name="Malagnac F."/>
            <person name="Mello A."/>
            <person name="Molinier V."/>
            <person name="Miyauchi S."/>
            <person name="Poulain J."/>
            <person name="Riccioni C."/>
            <person name="Rubini A."/>
            <person name="Sitrit Y."/>
            <person name="Splivallo R."/>
            <person name="Traeger S."/>
            <person name="Wang M."/>
            <person name="Zifcakova L."/>
            <person name="Wipf D."/>
            <person name="Zambonelli A."/>
            <person name="Paolocci F."/>
            <person name="Nowrousian M."/>
            <person name="Ottonello S."/>
            <person name="Baldrian P."/>
            <person name="Spatafora J.W."/>
            <person name="Henrissat B."/>
            <person name="Nagy L.G."/>
            <person name="Aury J.M."/>
            <person name="Wincker P."/>
            <person name="Grigoriev I.V."/>
            <person name="Bonfante P."/>
            <person name="Martin F.M."/>
        </authorList>
    </citation>
    <scope>NUCLEOTIDE SEQUENCE [LARGE SCALE GENOMIC DNA]</scope>
    <source>
        <strain evidence="5 6">ATCC MYA-4762</strain>
    </source>
</reference>
<dbReference type="Proteomes" id="UP000267821">
    <property type="component" value="Unassembled WGS sequence"/>
</dbReference>
<comment type="subcellular location">
    <subcellularLocation>
        <location evidence="1">Nucleus</location>
    </subcellularLocation>
</comment>
<dbReference type="OrthoDB" id="5752at2759"/>
<feature type="domain" description="Transcription initiation factor TFIID subunit 1 histone acetyltransferase" evidence="4">
    <location>
        <begin position="378"/>
        <end position="825"/>
    </location>
</feature>
<dbReference type="EMBL" id="ML121543">
    <property type="protein sequence ID" value="RPB24066.1"/>
    <property type="molecule type" value="Genomic_DNA"/>
</dbReference>
<keyword evidence="6" id="KW-1185">Reference proteome</keyword>
<dbReference type="GO" id="GO:0016251">
    <property type="term" value="F:RNA polymerase II general transcription initiation factor activity"/>
    <property type="evidence" value="ECO:0007669"/>
    <property type="project" value="InterPro"/>
</dbReference>
<evidence type="ECO:0000259" key="4">
    <source>
        <dbReference type="Pfam" id="PF12157"/>
    </source>
</evidence>
<dbReference type="FunCoup" id="A0A3N4LMM4">
    <property type="interactions" value="380"/>
</dbReference>
<dbReference type="PANTHER" id="PTHR13900">
    <property type="entry name" value="TRANSCRIPTION INITIATION FACTOR TFIID"/>
    <property type="match status" value="1"/>
</dbReference>
<dbReference type="InterPro" id="IPR022591">
    <property type="entry name" value="TAF1_HAT_dom"/>
</dbReference>
<sequence>MSLKGEGLEDEKAEDAIDYEDIDEVADEDEEELGGGGGVKVKVEASDDMDMDMDLGIGGLFGEEGFGGEEGDAGGDMDGLFDEEFEVGPIDTGGGGVTIDENGAQKPYTADGILGKLSFESIATQMDRYEDCDDLALGVLVDEPRELSKQQELSLYWPEFRPHTVLNFNKLIPIKEAKYPFTVAKQPKVLLPTKVTLEPVVDTQRSFSRPGPLKMKGQEGLLNVITIRNEDDEGQEEKVMKGGSEEELDENTLRDIEMCCDDWEAKVFPPDSPELEPVKVGKSGSDIREEDDLEYEIDIRPMKRPKLLHGYLKDLPADWLDVEDICDGNLHLSAKVTLDLNDPYLLVDVRQPHEIQRARRIGGDVKRRTVNKTLLQRYNISNDEAYDLLKENKQSKVRSTIGQLAIEHSMPALRLQTPYYKTRLTVKEARSFHRPQLLFHIDQEIKFSKMKSRKRKHTRGKDIQTILNTTHDLSLGDNSNFVLLEYSEEHPTVMSNFGMGSRLINYYRRKGPQDESRPKYELGETQVLMPQDRSPFWNFGTVDPGEMVPTLYNRMIRAPIFKQPVKETDFLVVRSTDMQHSSRYFLRNIPNLYVVGQVFPVTEVPGPSSRKMTTVAKNRLKMVCYRLMKRKENNAISLKDIAPHFPESNDPQNRSKLKEFLQMNKEIGMWEVKSGETLPGESAIRSMVDPESVCLLEAMQVGYRHLQDAGYGKTVDEDDEDDDKQGSVEQMLAPWKTTKNFLHATQGKAMLKLHGEGDPSGRGEAFSFIRTSMKGGFKAIGESVEEKMDKARLKELGGHSYNVAKQQQAYEKAIEQIWKSQYKSLSSTEEHQDVDLEDAHRDEQMEDLFEEGKTPRSEAMTPAPWGNGEDETMSQFSRLSASSQRNKVLRIVRTVRGKDGKLEKVTEVVRDPKVIRQYLARKRQIDAAEMKIENFELTGDKDKDELQKKLIQSELSRLLRNKERREARERQGKKGSMSGTGPEDAMSPGVNSPGSPMAMGTPSNSQGGKQTSTTRKCANCGMVGHIRTNKKLCPKLNPALAGGGGTGAAGSPGPEMGGNFNSTGAMSPAGSFVG</sequence>
<evidence type="ECO:0000256" key="1">
    <source>
        <dbReference type="ARBA" id="ARBA00004123"/>
    </source>
</evidence>
<dbReference type="GO" id="GO:0005669">
    <property type="term" value="C:transcription factor TFIID complex"/>
    <property type="evidence" value="ECO:0007669"/>
    <property type="project" value="InterPro"/>
</dbReference>
<organism evidence="5 6">
    <name type="scientific">Terfezia boudieri ATCC MYA-4762</name>
    <dbReference type="NCBI Taxonomy" id="1051890"/>
    <lineage>
        <taxon>Eukaryota</taxon>
        <taxon>Fungi</taxon>
        <taxon>Dikarya</taxon>
        <taxon>Ascomycota</taxon>
        <taxon>Pezizomycotina</taxon>
        <taxon>Pezizomycetes</taxon>
        <taxon>Pezizales</taxon>
        <taxon>Pezizaceae</taxon>
        <taxon>Terfezia</taxon>
    </lineage>
</organism>
<name>A0A3N4LMM4_9PEZI</name>
<gene>
    <name evidence="5" type="ORF">L211DRAFT_857381</name>
</gene>
<dbReference type="GO" id="GO:0004402">
    <property type="term" value="F:histone acetyltransferase activity"/>
    <property type="evidence" value="ECO:0007669"/>
    <property type="project" value="InterPro"/>
</dbReference>
<accession>A0A3N4LMM4</accession>
<dbReference type="Pfam" id="PF12157">
    <property type="entry name" value="DUF3591"/>
    <property type="match status" value="1"/>
</dbReference>
<evidence type="ECO:0000256" key="2">
    <source>
        <dbReference type="ARBA" id="ARBA00023242"/>
    </source>
</evidence>